<dbReference type="Proteomes" id="UP000314294">
    <property type="component" value="Unassembled WGS sequence"/>
</dbReference>
<protein>
    <submittedName>
        <fullName evidence="2">Macrophage colony-stimulating factor 1 receptor</fullName>
    </submittedName>
</protein>
<reference evidence="2 3" key="1">
    <citation type="submission" date="2019-03" db="EMBL/GenBank/DDBJ databases">
        <title>First draft genome of Liparis tanakae, snailfish: a comprehensive survey of snailfish specific genes.</title>
        <authorList>
            <person name="Kim W."/>
            <person name="Song I."/>
            <person name="Jeong J.-H."/>
            <person name="Kim D."/>
            <person name="Kim S."/>
            <person name="Ryu S."/>
            <person name="Song J.Y."/>
            <person name="Lee S.K."/>
        </authorList>
    </citation>
    <scope>NUCLEOTIDE SEQUENCE [LARGE SCALE GENOMIC DNA]</scope>
    <source>
        <tissue evidence="2">Muscle</tissue>
    </source>
</reference>
<feature type="compositionally biased region" description="Basic and acidic residues" evidence="1">
    <location>
        <begin position="160"/>
        <end position="171"/>
    </location>
</feature>
<organism evidence="2 3">
    <name type="scientific">Liparis tanakae</name>
    <name type="common">Tanaka's snailfish</name>
    <dbReference type="NCBI Taxonomy" id="230148"/>
    <lineage>
        <taxon>Eukaryota</taxon>
        <taxon>Metazoa</taxon>
        <taxon>Chordata</taxon>
        <taxon>Craniata</taxon>
        <taxon>Vertebrata</taxon>
        <taxon>Euteleostomi</taxon>
        <taxon>Actinopterygii</taxon>
        <taxon>Neopterygii</taxon>
        <taxon>Teleostei</taxon>
        <taxon>Neoteleostei</taxon>
        <taxon>Acanthomorphata</taxon>
        <taxon>Eupercaria</taxon>
        <taxon>Perciformes</taxon>
        <taxon>Cottioidei</taxon>
        <taxon>Cottales</taxon>
        <taxon>Liparidae</taxon>
        <taxon>Liparis</taxon>
    </lineage>
</organism>
<proteinExistence type="predicted"/>
<dbReference type="EMBL" id="SRLO01000003">
    <property type="protein sequence ID" value="TNN88868.1"/>
    <property type="molecule type" value="Genomic_DNA"/>
</dbReference>
<evidence type="ECO:0000256" key="1">
    <source>
        <dbReference type="SAM" id="MobiDB-lite"/>
    </source>
</evidence>
<gene>
    <name evidence="2" type="primary">CSF1R</name>
    <name evidence="2" type="ORF">EYF80_000746</name>
</gene>
<sequence length="171" mass="19353">MYGSTTRGQEDIALLTINSGDMDSFEEPMIHEDPDDQTDLQTEDLQTLTFDDLLSFAFQVAKGMEYGMMCKCWALDPSNRPSFSKLVSFMCDQLTDREEQFYHNLPDQTSSDYHNTADVLDISALAKKKENTTHSANDYCRPRATEESRAEVSDTDTVPADEKLLKPADDE</sequence>
<comment type="caution">
    <text evidence="2">The sequence shown here is derived from an EMBL/GenBank/DDBJ whole genome shotgun (WGS) entry which is preliminary data.</text>
</comment>
<feature type="compositionally biased region" description="Basic and acidic residues" evidence="1">
    <location>
        <begin position="140"/>
        <end position="152"/>
    </location>
</feature>
<dbReference type="AlphaFoldDB" id="A0A4Z2JGS7"/>
<keyword evidence="2" id="KW-0675">Receptor</keyword>
<accession>A0A4Z2JGS7</accession>
<evidence type="ECO:0000313" key="3">
    <source>
        <dbReference type="Proteomes" id="UP000314294"/>
    </source>
</evidence>
<evidence type="ECO:0000313" key="2">
    <source>
        <dbReference type="EMBL" id="TNN88868.1"/>
    </source>
</evidence>
<keyword evidence="3" id="KW-1185">Reference proteome</keyword>
<name>A0A4Z2JGS7_9TELE</name>
<feature type="region of interest" description="Disordered" evidence="1">
    <location>
        <begin position="130"/>
        <end position="171"/>
    </location>
</feature>